<evidence type="ECO:0000313" key="2">
    <source>
        <dbReference type="EMBL" id="TCG10884.1"/>
    </source>
</evidence>
<dbReference type="AlphaFoldDB" id="A0A4R0XKA3"/>
<protein>
    <recommendedName>
        <fullName evidence="1">GP-PDE domain-containing protein</fullName>
    </recommendedName>
</protein>
<keyword evidence="3" id="KW-1185">Reference proteome</keyword>
<evidence type="ECO:0000259" key="1">
    <source>
        <dbReference type="PROSITE" id="PS51704"/>
    </source>
</evidence>
<dbReference type="PANTHER" id="PTHR46211:SF1">
    <property type="entry name" value="GLYCEROPHOSPHODIESTER PHOSPHODIESTERASE, CYTOPLASMIC"/>
    <property type="match status" value="1"/>
</dbReference>
<evidence type="ECO:0000313" key="3">
    <source>
        <dbReference type="Proteomes" id="UP000294192"/>
    </source>
</evidence>
<reference evidence="2 3" key="1">
    <citation type="submission" date="2018-02" db="EMBL/GenBank/DDBJ databases">
        <title>Mycoplasma marinum and Mycoplasma todarodis sp. nov., moderately halophilic and psychrotolerant mycoplasmas isolated from cephalopods.</title>
        <authorList>
            <person name="Viver T."/>
        </authorList>
    </citation>
    <scope>NUCLEOTIDE SEQUENCE [LARGE SCALE GENOMIC DNA]</scope>
    <source>
        <strain evidence="2 3">PE</strain>
    </source>
</reference>
<dbReference type="GO" id="GO:0008081">
    <property type="term" value="F:phosphoric diester hydrolase activity"/>
    <property type="evidence" value="ECO:0007669"/>
    <property type="project" value="InterPro"/>
</dbReference>
<dbReference type="InterPro" id="IPR030395">
    <property type="entry name" value="GP_PDE_dom"/>
</dbReference>
<organism evidence="2 3">
    <name type="scientific">Mycoplasma marinum</name>
    <dbReference type="NCBI Taxonomy" id="1937190"/>
    <lineage>
        <taxon>Bacteria</taxon>
        <taxon>Bacillati</taxon>
        <taxon>Mycoplasmatota</taxon>
        <taxon>Mollicutes</taxon>
        <taxon>Mycoplasmataceae</taxon>
        <taxon>Mycoplasma</taxon>
    </lineage>
</organism>
<comment type="caution">
    <text evidence="2">The sequence shown here is derived from an EMBL/GenBank/DDBJ whole genome shotgun (WGS) entry which is preliminary data.</text>
</comment>
<sequence>MMAKLILGHRGYSEIAPENTDLAFECASIFGFDGVELDVHQTKDNKIVIIHDETIDRTSKKKGSIKDMTYEELKYINFAHKFNKKMPRQNILLLGEFLEKYGNRFKCINIEVKTDIYHYKGIEQKVLDIMAIHKVKAKIILSSFNLKSLKILRSISKDVKLGFLFVEKYEIEENLEDIKAICNYIHPWFKTLLNKRTLDYFEQVVSLPMITWTINNGHIDDWWTAGSSSVIEKLKRIKSLKVLISNSRI</sequence>
<dbReference type="Proteomes" id="UP000294192">
    <property type="component" value="Unassembled WGS sequence"/>
</dbReference>
<dbReference type="SUPFAM" id="SSF51695">
    <property type="entry name" value="PLC-like phosphodiesterases"/>
    <property type="match status" value="1"/>
</dbReference>
<dbReference type="InterPro" id="IPR017946">
    <property type="entry name" value="PLC-like_Pdiesterase_TIM-brl"/>
</dbReference>
<feature type="domain" description="GP-PDE" evidence="1">
    <location>
        <begin position="4"/>
        <end position="249"/>
    </location>
</feature>
<dbReference type="EMBL" id="PSZO01000019">
    <property type="protein sequence ID" value="TCG10884.1"/>
    <property type="molecule type" value="Genomic_DNA"/>
</dbReference>
<dbReference type="PANTHER" id="PTHR46211">
    <property type="entry name" value="GLYCEROPHOSPHORYL DIESTER PHOSPHODIESTERASE"/>
    <property type="match status" value="1"/>
</dbReference>
<accession>A0A4R0XKA3</accession>
<proteinExistence type="predicted"/>
<dbReference type="Gene3D" id="3.20.20.190">
    <property type="entry name" value="Phosphatidylinositol (PI) phosphodiesterase"/>
    <property type="match status" value="1"/>
</dbReference>
<dbReference type="OrthoDB" id="384721at2"/>
<gene>
    <name evidence="2" type="ORF">C4B24_03670</name>
</gene>
<dbReference type="GO" id="GO:0006629">
    <property type="term" value="P:lipid metabolic process"/>
    <property type="evidence" value="ECO:0007669"/>
    <property type="project" value="InterPro"/>
</dbReference>
<dbReference type="PROSITE" id="PS51704">
    <property type="entry name" value="GP_PDE"/>
    <property type="match status" value="1"/>
</dbReference>
<dbReference type="Pfam" id="PF03009">
    <property type="entry name" value="GDPD"/>
    <property type="match status" value="1"/>
</dbReference>
<name>A0A4R0XKA3_9MOLU</name>